<dbReference type="PANTHER" id="PTHR43213">
    <property type="entry name" value="BIFUNCTIONAL DTTP/UTP PYROPHOSPHATASE/METHYLTRANSFERASE PROTEIN-RELATED"/>
    <property type="match status" value="1"/>
</dbReference>
<comment type="catalytic activity">
    <reaction evidence="6">
        <text>N(7)-methyl-GTP + H2O = N(7)-methyl-GMP + diphosphate + H(+)</text>
        <dbReference type="Rhea" id="RHEA:58744"/>
        <dbReference type="ChEBI" id="CHEBI:15377"/>
        <dbReference type="ChEBI" id="CHEBI:15378"/>
        <dbReference type="ChEBI" id="CHEBI:33019"/>
        <dbReference type="ChEBI" id="CHEBI:58285"/>
        <dbReference type="ChEBI" id="CHEBI:87133"/>
    </reaction>
</comment>
<comment type="similarity">
    <text evidence="9">Belongs to the Maf family. YhdE subfamily.</text>
</comment>
<dbReference type="PIRSF" id="PIRSF006305">
    <property type="entry name" value="Maf"/>
    <property type="match status" value="1"/>
</dbReference>
<dbReference type="NCBIfam" id="TIGR00172">
    <property type="entry name" value="maf"/>
    <property type="match status" value="1"/>
</dbReference>
<protein>
    <recommendedName>
        <fullName evidence="9">dTTP/UTP pyrophosphatase</fullName>
        <shortName evidence="9">dTTPase/UTPase</shortName>
        <ecNumber evidence="9">3.6.1.9</ecNumber>
    </recommendedName>
    <alternativeName>
        <fullName evidence="9">Nucleoside triphosphate pyrophosphatase</fullName>
    </alternativeName>
    <alternativeName>
        <fullName evidence="9">Nucleotide pyrophosphatase</fullName>
        <shortName evidence="9">Nucleotide PPase</shortName>
    </alternativeName>
</protein>
<keyword evidence="4 9" id="KW-0378">Hydrolase</keyword>
<evidence type="ECO:0000256" key="7">
    <source>
        <dbReference type="ARBA" id="ARBA00053369"/>
    </source>
</evidence>
<proteinExistence type="inferred from homology"/>
<comment type="function">
    <text evidence="7">Nucleoside triphosphate pyrophosphatase that hydrolyzes 7-methyl-GTP (m(7)GTP). May have a dual role in cell division arrest and in preventing the incorporation of modified nucleotides into cellular nucleic acids.</text>
</comment>
<dbReference type="Gene3D" id="3.90.950.10">
    <property type="match status" value="1"/>
</dbReference>
<dbReference type="Pfam" id="PF02545">
    <property type="entry name" value="Maf"/>
    <property type="match status" value="1"/>
</dbReference>
<dbReference type="FunFam" id="3.90.950.10:FF:000005">
    <property type="entry name" value="7-methyl-GTP pyrophosphatase"/>
    <property type="match status" value="1"/>
</dbReference>
<comment type="catalytic activity">
    <reaction evidence="9">
        <text>dTTP + H2O = dTMP + diphosphate + H(+)</text>
        <dbReference type="Rhea" id="RHEA:28534"/>
        <dbReference type="ChEBI" id="CHEBI:15377"/>
        <dbReference type="ChEBI" id="CHEBI:15378"/>
        <dbReference type="ChEBI" id="CHEBI:33019"/>
        <dbReference type="ChEBI" id="CHEBI:37568"/>
        <dbReference type="ChEBI" id="CHEBI:63528"/>
        <dbReference type="EC" id="3.6.1.9"/>
    </reaction>
</comment>
<organism evidence="10">
    <name type="scientific">Desulfacinum infernum</name>
    <dbReference type="NCBI Taxonomy" id="35837"/>
    <lineage>
        <taxon>Bacteria</taxon>
        <taxon>Pseudomonadati</taxon>
        <taxon>Thermodesulfobacteriota</taxon>
        <taxon>Syntrophobacteria</taxon>
        <taxon>Syntrophobacterales</taxon>
        <taxon>Syntrophobacteraceae</taxon>
        <taxon>Desulfacinum</taxon>
    </lineage>
</organism>
<dbReference type="EC" id="3.6.1.9" evidence="9"/>
<comment type="subcellular location">
    <subcellularLocation>
        <location evidence="2 9">Cytoplasm</location>
    </subcellularLocation>
</comment>
<evidence type="ECO:0000256" key="2">
    <source>
        <dbReference type="ARBA" id="ARBA00004496"/>
    </source>
</evidence>
<dbReference type="SUPFAM" id="SSF52972">
    <property type="entry name" value="ITPase-like"/>
    <property type="match status" value="1"/>
</dbReference>
<evidence type="ECO:0000313" key="10">
    <source>
        <dbReference type="EMBL" id="HFK95761.1"/>
    </source>
</evidence>
<feature type="site" description="Important for substrate specificity" evidence="9">
    <location>
        <position position="17"/>
    </location>
</feature>
<gene>
    <name evidence="10" type="ORF">ENS06_00370</name>
</gene>
<dbReference type="EMBL" id="DSTK01000004">
    <property type="protein sequence ID" value="HFK95761.1"/>
    <property type="molecule type" value="Genomic_DNA"/>
</dbReference>
<dbReference type="AlphaFoldDB" id="A0A831ZIG1"/>
<evidence type="ECO:0000256" key="4">
    <source>
        <dbReference type="ARBA" id="ARBA00022801"/>
    </source>
</evidence>
<reference evidence="10" key="1">
    <citation type="journal article" date="2020" name="mSystems">
        <title>Genome- and Community-Level Interaction Insights into Carbon Utilization and Element Cycling Functions of Hydrothermarchaeota in Hydrothermal Sediment.</title>
        <authorList>
            <person name="Zhou Z."/>
            <person name="Liu Y."/>
            <person name="Xu W."/>
            <person name="Pan J."/>
            <person name="Luo Z.H."/>
            <person name="Li M."/>
        </authorList>
    </citation>
    <scope>NUCLEOTIDE SEQUENCE [LARGE SCALE GENOMIC DNA]</scope>
    <source>
        <strain evidence="10">SpSt-456</strain>
    </source>
</reference>
<feature type="site" description="Important for substrate specificity" evidence="9">
    <location>
        <position position="74"/>
    </location>
</feature>
<comment type="caution">
    <text evidence="10">The sequence shown here is derived from an EMBL/GenBank/DDBJ whole genome shotgun (WGS) entry which is preliminary data.</text>
</comment>
<dbReference type="GO" id="GO:0047429">
    <property type="term" value="F:nucleoside triphosphate diphosphatase activity"/>
    <property type="evidence" value="ECO:0007669"/>
    <property type="project" value="UniProtKB-EC"/>
</dbReference>
<dbReference type="InterPro" id="IPR029001">
    <property type="entry name" value="ITPase-like_fam"/>
</dbReference>
<evidence type="ECO:0000256" key="5">
    <source>
        <dbReference type="ARBA" id="ARBA00023080"/>
    </source>
</evidence>
<dbReference type="GO" id="GO:0009117">
    <property type="term" value="P:nucleotide metabolic process"/>
    <property type="evidence" value="ECO:0007669"/>
    <property type="project" value="UniProtKB-KW"/>
</dbReference>
<dbReference type="GO" id="GO:0005737">
    <property type="term" value="C:cytoplasm"/>
    <property type="evidence" value="ECO:0007669"/>
    <property type="project" value="UniProtKB-SubCell"/>
</dbReference>
<feature type="site" description="Important for substrate specificity" evidence="9">
    <location>
        <position position="158"/>
    </location>
</feature>
<evidence type="ECO:0000256" key="6">
    <source>
        <dbReference type="ARBA" id="ARBA00050213"/>
    </source>
</evidence>
<feature type="active site" description="Proton acceptor" evidence="9">
    <location>
        <position position="73"/>
    </location>
</feature>
<evidence type="ECO:0000256" key="1">
    <source>
        <dbReference type="ARBA" id="ARBA00001968"/>
    </source>
</evidence>
<keyword evidence="3 9" id="KW-0963">Cytoplasm</keyword>
<sequence length="196" mass="21097">MLYTACEPLVLASASPRRRELLARLGLRFRVVPSPLEEPPVDARPEIGVRRSALFKARSVAEREPSSWVLGADTIVVLGGLIFGKPSCPEEAVKMLRSLSGRSHSVFTAVCLIHLKRGFSQGDVIQTRVEFRDLSDAEIAAYVRTGEPMDKAGGYGIQGLGAAFVKAVYGSYTNVVGLPLAETLAMLQKNGVIAAQ</sequence>
<dbReference type="PANTHER" id="PTHR43213:SF5">
    <property type="entry name" value="BIFUNCTIONAL DTTP_UTP PYROPHOSPHATASE_METHYLTRANSFERASE PROTEIN-RELATED"/>
    <property type="match status" value="1"/>
</dbReference>
<dbReference type="HAMAP" id="MF_00528">
    <property type="entry name" value="Maf"/>
    <property type="match status" value="1"/>
</dbReference>
<dbReference type="CDD" id="cd00555">
    <property type="entry name" value="Maf"/>
    <property type="match status" value="1"/>
</dbReference>
<accession>A0A831ZIG1</accession>
<comment type="catalytic activity">
    <reaction evidence="9">
        <text>UTP + H2O = UMP + diphosphate + H(+)</text>
        <dbReference type="Rhea" id="RHEA:29395"/>
        <dbReference type="ChEBI" id="CHEBI:15377"/>
        <dbReference type="ChEBI" id="CHEBI:15378"/>
        <dbReference type="ChEBI" id="CHEBI:33019"/>
        <dbReference type="ChEBI" id="CHEBI:46398"/>
        <dbReference type="ChEBI" id="CHEBI:57865"/>
        <dbReference type="EC" id="3.6.1.9"/>
    </reaction>
</comment>
<name>A0A831ZIG1_9BACT</name>
<evidence type="ECO:0000256" key="9">
    <source>
        <dbReference type="HAMAP-Rule" id="MF_00528"/>
    </source>
</evidence>
<keyword evidence="5 9" id="KW-0546">Nucleotide metabolism</keyword>
<evidence type="ECO:0000256" key="8">
    <source>
        <dbReference type="ARBA" id="ARBA00060749"/>
    </source>
</evidence>
<comment type="cofactor">
    <cofactor evidence="1 9">
        <name>a divalent metal cation</name>
        <dbReference type="ChEBI" id="CHEBI:60240"/>
    </cofactor>
</comment>
<comment type="function">
    <text evidence="9">Nucleoside triphosphate pyrophosphatase that hydrolyzes dTTP and UTP. May have a dual role in cell division arrest and in preventing the incorporation of modified nucleotides into cellular nucleic acids.</text>
</comment>
<comment type="caution">
    <text evidence="9">Lacks conserved residue(s) required for the propagation of feature annotation.</text>
</comment>
<comment type="similarity">
    <text evidence="8">Belongs to the Maf family. YceF subfamily.</text>
</comment>
<evidence type="ECO:0000256" key="3">
    <source>
        <dbReference type="ARBA" id="ARBA00022490"/>
    </source>
</evidence>
<dbReference type="InterPro" id="IPR003697">
    <property type="entry name" value="Maf-like"/>
</dbReference>